<accession>A0AC61TSV1</accession>
<dbReference type="EMBL" id="OL473597">
    <property type="protein sequence ID" value="UNH61298.1"/>
    <property type="molecule type" value="Genomic_DNA"/>
</dbReference>
<protein>
    <submittedName>
        <fullName evidence="1">Tail tube protein</fullName>
    </submittedName>
</protein>
<gene>
    <name evidence="1" type="ORF">SSZBM1_181</name>
</gene>
<reference evidence="1" key="1">
    <citation type="submission" date="2021-11" db="EMBL/GenBank/DDBJ databases">
        <authorList>
            <person name="Rong C."/>
            <person name="Yang Y."/>
            <person name="Li S."/>
            <person name="Zhou K."/>
            <person name="Xu Y."/>
            <person name="Zhang R."/>
            <person name="Zhang Y."/>
        </authorList>
    </citation>
    <scope>NUCLEOTIDE SEQUENCE</scope>
</reference>
<evidence type="ECO:0000313" key="1">
    <source>
        <dbReference type="EMBL" id="UNH61298.1"/>
    </source>
</evidence>
<organism evidence="1 2">
    <name type="scientific">Synechococcus phage S-SZBM1</name>
    <dbReference type="NCBI Taxonomy" id="2926475"/>
    <lineage>
        <taxon>Viruses</taxon>
        <taxon>Duplodnaviria</taxon>
        <taxon>Heunggongvirae</taxon>
        <taxon>Uroviricota</taxon>
        <taxon>Caudoviricetes</taxon>
        <taxon>Pantevenvirales</taxon>
        <taxon>Kyanoviridae</taxon>
        <taxon>Shenzhenivirus</taxon>
        <taxon>Shenzhenivirus sszbm1</taxon>
    </lineage>
</organism>
<proteinExistence type="predicted"/>
<dbReference type="Proteomes" id="UP000829362">
    <property type="component" value="Segment"/>
</dbReference>
<name>A0AC61TSV1_9CAUD</name>
<evidence type="ECO:0000313" key="2">
    <source>
        <dbReference type="Proteomes" id="UP000829362"/>
    </source>
</evidence>
<sequence length="224" mass="24769">MADINQNSRVSPGAVERKQIRTNIIDFRNKIGELARPNLFEVEINFPTLIEGLSSAVGNQEDAVAAAAGQAQESNVAATELSTFLVKSANLPSSTVGVIEVPFRGRTLKIAGDRTFEPWTVTVLNDEGFRLRRKLEAWSKAIQQLSVNLSDASSIASYQSRAIVRQQNRQGLHTAAYVFEGIWPSNISAIDLAWDSNDTPEEYTVEFQVQYWQHANDTNTANAQ</sequence>
<keyword evidence="2" id="KW-1185">Reference proteome</keyword>